<dbReference type="GO" id="GO:0016787">
    <property type="term" value="F:hydrolase activity"/>
    <property type="evidence" value="ECO:0007669"/>
    <property type="project" value="UniProtKB-KW"/>
</dbReference>
<accession>A0A1H4IQB6</accession>
<dbReference type="AlphaFoldDB" id="A0A1H4IQB6"/>
<dbReference type="InterPro" id="IPR000073">
    <property type="entry name" value="AB_hydrolase_1"/>
</dbReference>
<proteinExistence type="predicted"/>
<dbReference type="PANTHER" id="PTHR43329">
    <property type="entry name" value="EPOXIDE HYDROLASE"/>
    <property type="match status" value="1"/>
</dbReference>
<evidence type="ECO:0000313" key="4">
    <source>
        <dbReference type="Proteomes" id="UP000199183"/>
    </source>
</evidence>
<dbReference type="Proteomes" id="UP000199183">
    <property type="component" value="Unassembled WGS sequence"/>
</dbReference>
<evidence type="ECO:0000256" key="1">
    <source>
        <dbReference type="ARBA" id="ARBA00022801"/>
    </source>
</evidence>
<protein>
    <submittedName>
        <fullName evidence="3">Pimeloyl-ACP methyl ester carboxylesterase</fullName>
    </submittedName>
</protein>
<keyword evidence="1" id="KW-0378">Hydrolase</keyword>
<dbReference type="PRINTS" id="PR00412">
    <property type="entry name" value="EPOXHYDRLASE"/>
</dbReference>
<evidence type="ECO:0000313" key="3">
    <source>
        <dbReference type="EMBL" id="SEB36301.1"/>
    </source>
</evidence>
<feature type="domain" description="AB hydrolase-1" evidence="2">
    <location>
        <begin position="52"/>
        <end position="291"/>
    </location>
</feature>
<dbReference type="InterPro" id="IPR029058">
    <property type="entry name" value="AB_hydrolase_fold"/>
</dbReference>
<evidence type="ECO:0000259" key="2">
    <source>
        <dbReference type="Pfam" id="PF00561"/>
    </source>
</evidence>
<dbReference type="SUPFAM" id="SSF53474">
    <property type="entry name" value="alpha/beta-Hydrolases"/>
    <property type="match status" value="1"/>
</dbReference>
<dbReference type="Gene3D" id="3.40.50.1820">
    <property type="entry name" value="alpha/beta hydrolase"/>
    <property type="match status" value="1"/>
</dbReference>
<sequence>MVDAGVGLSQEIAVDANDGVAAPALAGTAARTVEVEGGRVRLNVLEAGSGTPLLLLHGAPQNHLEWRELLPRFAATHHVICPDLRGAGWSDAPRRGYDRGRLAADVLDLLDALGIRRTAIIAHDWSALVSFDIAIRHPDRVSALVALSAPDPFVRVDARAMALMRSGWFMPLVPLPVVGERFVSRGRQLVLRPMLASAGGEVPNSEIYRRLLRNPARAHALSLLYRHTIMPSLVGLMTGRRRPTRLEVPTLVLMGGRDPAAALLRMRRTSAEVRELRHEIVPRAGHFLVDEVPDEVFDRAAAFLDVRSTDRRG</sequence>
<reference evidence="3 4" key="1">
    <citation type="submission" date="2016-10" db="EMBL/GenBank/DDBJ databases">
        <authorList>
            <person name="de Groot N.N."/>
        </authorList>
    </citation>
    <scope>NUCLEOTIDE SEQUENCE [LARGE SCALE GENOMIC DNA]</scope>
    <source>
        <strain evidence="3 4">DSM 21799</strain>
    </source>
</reference>
<dbReference type="EMBL" id="FNRY01000001">
    <property type="protein sequence ID" value="SEB36301.1"/>
    <property type="molecule type" value="Genomic_DNA"/>
</dbReference>
<dbReference type="InterPro" id="IPR000639">
    <property type="entry name" value="Epox_hydrolase-like"/>
</dbReference>
<keyword evidence="4" id="KW-1185">Reference proteome</keyword>
<dbReference type="Pfam" id="PF00561">
    <property type="entry name" value="Abhydrolase_1"/>
    <property type="match status" value="1"/>
</dbReference>
<gene>
    <name evidence="3" type="ORF">SAMN04489806_0154</name>
</gene>
<dbReference type="STRING" id="640635.SAMN04489806_0154"/>
<organism evidence="3 4">
    <name type="scientific">Paramicrobacterium humi</name>
    <dbReference type="NCBI Taxonomy" id="640635"/>
    <lineage>
        <taxon>Bacteria</taxon>
        <taxon>Bacillati</taxon>
        <taxon>Actinomycetota</taxon>
        <taxon>Actinomycetes</taxon>
        <taxon>Micrococcales</taxon>
        <taxon>Microbacteriaceae</taxon>
        <taxon>Paramicrobacterium</taxon>
    </lineage>
</organism>
<name>A0A1H4IQB6_9MICO</name>